<dbReference type="EMBL" id="AHAE01000003">
    <property type="protein sequence ID" value="EJZ83020.1"/>
    <property type="molecule type" value="Genomic_DNA"/>
</dbReference>
<dbReference type="AlphaFoldDB" id="K0Z6L0"/>
<dbReference type="HOGENOM" id="CLU_2721129_0_0_11"/>
<feature type="transmembrane region" description="Helical" evidence="1">
    <location>
        <begin position="47"/>
        <end position="65"/>
    </location>
</feature>
<keyword evidence="1" id="KW-1133">Transmembrane helix</keyword>
<dbReference type="RefSeq" id="WP_004599949.1">
    <property type="nucleotide sequence ID" value="NZ_HF541865.1"/>
</dbReference>
<keyword evidence="1" id="KW-0472">Membrane</keyword>
<dbReference type="STRING" id="29321.AAV33_03770"/>
<evidence type="ECO:0000313" key="3">
    <source>
        <dbReference type="Proteomes" id="UP000006078"/>
    </source>
</evidence>
<evidence type="ECO:0000313" key="2">
    <source>
        <dbReference type="EMBL" id="EJZ83020.1"/>
    </source>
</evidence>
<sequence length="72" mass="7617">MTSQPDKPVWSYVAKTVLIAAVCFCVGVGVVAVIVGDLSDALRSYGGYIVVIAAVIPAVSQLFLYQRDRGAQ</sequence>
<name>K0Z6L0_9CORY</name>
<accession>K0Z6L0</accession>
<keyword evidence="3" id="KW-1185">Reference proteome</keyword>
<proteinExistence type="predicted"/>
<reference evidence="2 3" key="1">
    <citation type="submission" date="2012-08" db="EMBL/GenBank/DDBJ databases">
        <title>The Genome Sequence of Turicella otitidis ATCC 51513.</title>
        <authorList>
            <consortium name="The Broad Institute Genome Sequencing Platform"/>
            <person name="Earl A."/>
            <person name="Ward D."/>
            <person name="Feldgarden M."/>
            <person name="Gevers D."/>
            <person name="Huys G."/>
            <person name="Walker B."/>
            <person name="Young S.K."/>
            <person name="Zeng Q."/>
            <person name="Gargeya S."/>
            <person name="Fitzgerald M."/>
            <person name="Haas B."/>
            <person name="Abouelleil A."/>
            <person name="Alvarado L."/>
            <person name="Arachchi H.M."/>
            <person name="Berlin A.M."/>
            <person name="Chapman S.B."/>
            <person name="Goldberg J."/>
            <person name="Griggs A."/>
            <person name="Gujja S."/>
            <person name="Hansen M."/>
            <person name="Howarth C."/>
            <person name="Imamovic A."/>
            <person name="Larimer J."/>
            <person name="McCowen C."/>
            <person name="Montmayeur A."/>
            <person name="Murphy C."/>
            <person name="Neiman D."/>
            <person name="Pearson M."/>
            <person name="Priest M."/>
            <person name="Roberts A."/>
            <person name="Saif S."/>
            <person name="Shea T."/>
            <person name="Sisk P."/>
            <person name="Sykes S."/>
            <person name="Wortman J."/>
            <person name="Nusbaum C."/>
            <person name="Birren B."/>
        </authorList>
    </citation>
    <scope>NUCLEOTIDE SEQUENCE [LARGE SCALE GENOMIC DNA]</scope>
    <source>
        <strain evidence="2 3">ATCC 51513</strain>
    </source>
</reference>
<comment type="caution">
    <text evidence="2">The sequence shown here is derived from an EMBL/GenBank/DDBJ whole genome shotgun (WGS) entry which is preliminary data.</text>
</comment>
<dbReference type="Proteomes" id="UP000006078">
    <property type="component" value="Unassembled WGS sequence"/>
</dbReference>
<feature type="transmembrane region" description="Helical" evidence="1">
    <location>
        <begin position="12"/>
        <end position="35"/>
    </location>
</feature>
<evidence type="ECO:0000256" key="1">
    <source>
        <dbReference type="SAM" id="Phobius"/>
    </source>
</evidence>
<keyword evidence="1" id="KW-0812">Transmembrane</keyword>
<gene>
    <name evidence="2" type="ORF">HMPREF9719_00059</name>
</gene>
<organism evidence="2 3">
    <name type="scientific">Corynebacterium otitidis ATCC 51513</name>
    <dbReference type="NCBI Taxonomy" id="883169"/>
    <lineage>
        <taxon>Bacteria</taxon>
        <taxon>Bacillati</taxon>
        <taxon>Actinomycetota</taxon>
        <taxon>Actinomycetes</taxon>
        <taxon>Mycobacteriales</taxon>
        <taxon>Corynebacteriaceae</taxon>
        <taxon>Corynebacterium</taxon>
    </lineage>
</organism>
<protein>
    <submittedName>
        <fullName evidence="2">Uncharacterized protein</fullName>
    </submittedName>
</protein>